<evidence type="ECO:0000313" key="9">
    <source>
        <dbReference type="EMBL" id="UVI30433.1"/>
    </source>
</evidence>
<evidence type="ECO:0000256" key="1">
    <source>
        <dbReference type="ARBA" id="ARBA00004651"/>
    </source>
</evidence>
<dbReference type="Proteomes" id="UP001057877">
    <property type="component" value="Chromosome"/>
</dbReference>
<dbReference type="Gene3D" id="3.30.450.20">
    <property type="entry name" value="PAS domain"/>
    <property type="match status" value="1"/>
</dbReference>
<keyword evidence="2" id="KW-1003">Cell membrane</keyword>
<dbReference type="SUPFAM" id="SSF55874">
    <property type="entry name" value="ATPase domain of HSP90 chaperone/DNA topoisomerase II/histidine kinase"/>
    <property type="match status" value="1"/>
</dbReference>
<feature type="transmembrane region" description="Helical" evidence="7">
    <location>
        <begin position="294"/>
        <end position="316"/>
    </location>
</feature>
<evidence type="ECO:0000259" key="8">
    <source>
        <dbReference type="PROSITE" id="PS50885"/>
    </source>
</evidence>
<keyword evidence="10" id="KW-1185">Reference proteome</keyword>
<dbReference type="RefSeq" id="WP_258386497.1">
    <property type="nucleotide sequence ID" value="NZ_CP091430.1"/>
</dbReference>
<name>A0ABY5SDS4_9BACL</name>
<accession>A0ABY5SDS4</accession>
<dbReference type="PROSITE" id="PS50885">
    <property type="entry name" value="HAMP"/>
    <property type="match status" value="1"/>
</dbReference>
<dbReference type="InterPro" id="IPR010559">
    <property type="entry name" value="Sig_transdc_His_kin_internal"/>
</dbReference>
<evidence type="ECO:0000256" key="5">
    <source>
        <dbReference type="ARBA" id="ARBA00023136"/>
    </source>
</evidence>
<sequence length="601" mass="68326">MKSHSIRKRLIQFMLAVTIIPLILSQVITIIHTRESIKEQSVSENARLIFQGKTNLVNYLSNINRASIVIYSDPHFLTNLSKSPDDYQAAAEIYTTLQNLQNSLPDIWQVYLHSFMTNQSTLITNSVPRRNFRPAPYESARLYDTDQTDTEPPHPAHSYGFPRSPNDNPDRKVFTFFRPIVRIPSTDQLAILAIDVHLEGIAAICDQLYDAGDEQLYLLDENGIVIYSGEPEEIGKPIGDPDIAAKTTDGNSGSMDRDKAILVYEKLDVPFAKWTLIKQVPHSVLYRRSTELTMINAVIAALALLSVIVGTLFISIRITRPIKQLAGYMNEIQTGRLDIDIKIDSKDEIGTLSRRFRQMMDTINNLILRKYKLELANKTNQLQALQAQIDPHFLYNALQSIGTIALQQKVPQVYNLISSLAEMMRYKMRSGESTVTLQEEADHVRLYLNMQKERFDDQFEYIFDLAPDSLTAVIPKMTLQPLVENYFKHGMDPRLGRGLLSVRSRVTAPNRLVIMIENNGASIPEARLKQLQEELSAQKDDYEENNMEDRASIGLCNVLMRLRLYSADMAVLHIGNIMPHGVQITIEYALERGFINEGPDR</sequence>
<evidence type="ECO:0000256" key="6">
    <source>
        <dbReference type="SAM" id="MobiDB-lite"/>
    </source>
</evidence>
<dbReference type="InterPro" id="IPR050640">
    <property type="entry name" value="Bact_2-comp_sensor_kinase"/>
</dbReference>
<gene>
    <name evidence="9" type="ORF">L1F29_00640</name>
</gene>
<dbReference type="Pfam" id="PF00672">
    <property type="entry name" value="HAMP"/>
    <property type="match status" value="1"/>
</dbReference>
<dbReference type="SUPFAM" id="SSF158472">
    <property type="entry name" value="HAMP domain-like"/>
    <property type="match status" value="1"/>
</dbReference>
<dbReference type="EMBL" id="CP091430">
    <property type="protein sequence ID" value="UVI30433.1"/>
    <property type="molecule type" value="Genomic_DNA"/>
</dbReference>
<dbReference type="InterPro" id="IPR003660">
    <property type="entry name" value="HAMP_dom"/>
</dbReference>
<keyword evidence="4" id="KW-0808">Transferase</keyword>
<keyword evidence="5 7" id="KW-0472">Membrane</keyword>
<organism evidence="9 10">
    <name type="scientific">Paenibacillus spongiae</name>
    <dbReference type="NCBI Taxonomy" id="2909671"/>
    <lineage>
        <taxon>Bacteria</taxon>
        <taxon>Bacillati</taxon>
        <taxon>Bacillota</taxon>
        <taxon>Bacilli</taxon>
        <taxon>Bacillales</taxon>
        <taxon>Paenibacillaceae</taxon>
        <taxon>Paenibacillus</taxon>
    </lineage>
</organism>
<dbReference type="CDD" id="cd06225">
    <property type="entry name" value="HAMP"/>
    <property type="match status" value="1"/>
</dbReference>
<keyword evidence="7" id="KW-0812">Transmembrane</keyword>
<dbReference type="Gene3D" id="3.30.565.10">
    <property type="entry name" value="Histidine kinase-like ATPase, C-terminal domain"/>
    <property type="match status" value="1"/>
</dbReference>
<protein>
    <submittedName>
        <fullName evidence="9">Histidine kinase</fullName>
    </submittedName>
</protein>
<evidence type="ECO:0000256" key="7">
    <source>
        <dbReference type="SAM" id="Phobius"/>
    </source>
</evidence>
<keyword evidence="7" id="KW-1133">Transmembrane helix</keyword>
<evidence type="ECO:0000256" key="4">
    <source>
        <dbReference type="ARBA" id="ARBA00022679"/>
    </source>
</evidence>
<dbReference type="SMART" id="SM00304">
    <property type="entry name" value="HAMP"/>
    <property type="match status" value="1"/>
</dbReference>
<feature type="domain" description="HAMP" evidence="8">
    <location>
        <begin position="316"/>
        <end position="368"/>
    </location>
</feature>
<feature type="region of interest" description="Disordered" evidence="6">
    <location>
        <begin position="144"/>
        <end position="166"/>
    </location>
</feature>
<evidence type="ECO:0000256" key="3">
    <source>
        <dbReference type="ARBA" id="ARBA00022553"/>
    </source>
</evidence>
<dbReference type="GO" id="GO:0016301">
    <property type="term" value="F:kinase activity"/>
    <property type="evidence" value="ECO:0007669"/>
    <property type="project" value="UniProtKB-KW"/>
</dbReference>
<evidence type="ECO:0000256" key="2">
    <source>
        <dbReference type="ARBA" id="ARBA00022475"/>
    </source>
</evidence>
<reference evidence="9" key="1">
    <citation type="submission" date="2022-01" db="EMBL/GenBank/DDBJ databases">
        <title>Paenibacillus spongiae sp. nov., isolated from marine sponge.</title>
        <authorList>
            <person name="Li Z."/>
            <person name="Zhang M."/>
        </authorList>
    </citation>
    <scope>NUCLEOTIDE SEQUENCE</scope>
    <source>
        <strain evidence="9">PHS-Z3</strain>
    </source>
</reference>
<dbReference type="PANTHER" id="PTHR34220:SF7">
    <property type="entry name" value="SENSOR HISTIDINE KINASE YPDA"/>
    <property type="match status" value="1"/>
</dbReference>
<dbReference type="Gene3D" id="1.10.8.500">
    <property type="entry name" value="HAMP domain in histidine kinase"/>
    <property type="match status" value="1"/>
</dbReference>
<dbReference type="InterPro" id="IPR036890">
    <property type="entry name" value="HATPase_C_sf"/>
</dbReference>
<dbReference type="Pfam" id="PF06580">
    <property type="entry name" value="His_kinase"/>
    <property type="match status" value="1"/>
</dbReference>
<dbReference type="PANTHER" id="PTHR34220">
    <property type="entry name" value="SENSOR HISTIDINE KINASE YPDA"/>
    <property type="match status" value="1"/>
</dbReference>
<proteinExistence type="predicted"/>
<comment type="subcellular location">
    <subcellularLocation>
        <location evidence="1">Cell membrane</location>
        <topology evidence="1">Multi-pass membrane protein</topology>
    </subcellularLocation>
</comment>
<evidence type="ECO:0000313" key="10">
    <source>
        <dbReference type="Proteomes" id="UP001057877"/>
    </source>
</evidence>
<keyword evidence="9" id="KW-0418">Kinase</keyword>
<keyword evidence="3" id="KW-0597">Phosphoprotein</keyword>